<evidence type="ECO:0000256" key="7">
    <source>
        <dbReference type="ARBA" id="ARBA00022989"/>
    </source>
</evidence>
<dbReference type="InterPro" id="IPR004329">
    <property type="entry name" value="CcmE"/>
</dbReference>
<comment type="subcellular location">
    <subcellularLocation>
        <location evidence="10">Cell membrane</location>
        <topology evidence="10">Single-pass type II membrane protein</topology>
    </subcellularLocation>
    <subcellularLocation>
        <location evidence="1">Membrane</location>
    </subcellularLocation>
</comment>
<dbReference type="NCBIfam" id="NF009727">
    <property type="entry name" value="PRK13254.1-1"/>
    <property type="match status" value="1"/>
</dbReference>
<evidence type="ECO:0000256" key="3">
    <source>
        <dbReference type="ARBA" id="ARBA00022692"/>
    </source>
</evidence>
<dbReference type="AlphaFoldDB" id="A0A7Z9C704"/>
<evidence type="ECO:0000256" key="12">
    <source>
        <dbReference type="SAM" id="MobiDB-lite"/>
    </source>
</evidence>
<dbReference type="NCBIfam" id="NF009731">
    <property type="entry name" value="PRK13254.1-5"/>
    <property type="match status" value="1"/>
</dbReference>
<dbReference type="InterPro" id="IPR036127">
    <property type="entry name" value="CcmE-like_sf"/>
</dbReference>
<sequence length="170" mass="18583">MSWLPKSPKARRRLWVVAAVAPILALAVGLSLWAMQDSVTFFYSPSEATADKAPEGRDIRLGGLVETGSVRKSGDGLVVFTVTDNIAVTRVQYHGDLPDLFREGQGIVAQGSFGADRVFHASQVLAKHDENYMPREVADRIKAKGEWRPETSTKNTRSSRPQADSATNSL</sequence>
<dbReference type="Pfam" id="PF03100">
    <property type="entry name" value="CcmE"/>
    <property type="match status" value="1"/>
</dbReference>
<feature type="region of interest" description="Disordered" evidence="12">
    <location>
        <begin position="141"/>
        <end position="170"/>
    </location>
</feature>
<dbReference type="Proteomes" id="UP000289220">
    <property type="component" value="Unassembled WGS sequence"/>
</dbReference>
<feature type="binding site" description="covalent" evidence="10 11">
    <location>
        <position position="128"/>
    </location>
    <ligand>
        <name>heme</name>
        <dbReference type="ChEBI" id="CHEBI:30413"/>
    </ligand>
</feature>
<evidence type="ECO:0000256" key="10">
    <source>
        <dbReference type="HAMAP-Rule" id="MF_01959"/>
    </source>
</evidence>
<feature type="topological domain" description="Extracellular" evidence="10">
    <location>
        <begin position="35"/>
        <end position="170"/>
    </location>
</feature>
<keyword evidence="6 10" id="KW-0735">Signal-anchor</keyword>
<dbReference type="InterPro" id="IPR012340">
    <property type="entry name" value="NA-bd_OB-fold"/>
</dbReference>
<dbReference type="GO" id="GO:0005886">
    <property type="term" value="C:plasma membrane"/>
    <property type="evidence" value="ECO:0007669"/>
    <property type="project" value="UniProtKB-SubCell"/>
</dbReference>
<feature type="topological domain" description="Cytoplasmic" evidence="10">
    <location>
        <begin position="1"/>
        <end position="13"/>
    </location>
</feature>
<comment type="similarity">
    <text evidence="10">Belongs to the CcmE/CycJ family.</text>
</comment>
<protein>
    <recommendedName>
        <fullName evidence="10">Cytochrome c-type biogenesis protein CcmE</fullName>
    </recommendedName>
    <alternativeName>
        <fullName evidence="10">Cytochrome c maturation protein E</fullName>
    </alternativeName>
    <alternativeName>
        <fullName evidence="10">Heme chaperone CcmE</fullName>
    </alternativeName>
</protein>
<keyword evidence="2 10" id="KW-0349">Heme</keyword>
<feature type="compositionally biased region" description="Polar residues" evidence="12">
    <location>
        <begin position="152"/>
        <end position="170"/>
    </location>
</feature>
<evidence type="ECO:0000256" key="5">
    <source>
        <dbReference type="ARBA" id="ARBA00022748"/>
    </source>
</evidence>
<proteinExistence type="inferred from homology"/>
<keyword evidence="10" id="KW-1003">Cell membrane</keyword>
<dbReference type="PANTHER" id="PTHR34128:SF2">
    <property type="entry name" value="CYTOCHROME C-TYPE BIOGENESIS PROTEIN CCME HOMOLOG, MITOCHONDRIAL"/>
    <property type="match status" value="1"/>
</dbReference>
<feature type="compositionally biased region" description="Basic and acidic residues" evidence="12">
    <location>
        <begin position="141"/>
        <end position="151"/>
    </location>
</feature>
<dbReference type="SUPFAM" id="SSF82093">
    <property type="entry name" value="Heme chaperone CcmE"/>
    <property type="match status" value="1"/>
</dbReference>
<comment type="caution">
    <text evidence="13">The sequence shown here is derived from an EMBL/GenBank/DDBJ whole genome shotgun (WGS) entry which is preliminary data.</text>
</comment>
<keyword evidence="7 10" id="KW-1133">Transmembrane helix</keyword>
<keyword evidence="4 10" id="KW-0479">Metal-binding</keyword>
<dbReference type="Gene3D" id="2.40.50.140">
    <property type="entry name" value="Nucleic acid-binding proteins"/>
    <property type="match status" value="1"/>
</dbReference>
<dbReference type="GO" id="GO:0046872">
    <property type="term" value="F:metal ion binding"/>
    <property type="evidence" value="ECO:0007669"/>
    <property type="project" value="UniProtKB-KW"/>
</dbReference>
<evidence type="ECO:0000256" key="8">
    <source>
        <dbReference type="ARBA" id="ARBA00023004"/>
    </source>
</evidence>
<evidence type="ECO:0000256" key="1">
    <source>
        <dbReference type="ARBA" id="ARBA00004370"/>
    </source>
</evidence>
<dbReference type="EMBL" id="UXHF01000079">
    <property type="protein sequence ID" value="VDC51602.1"/>
    <property type="molecule type" value="Genomic_DNA"/>
</dbReference>
<keyword evidence="9 10" id="KW-0472">Membrane</keyword>
<evidence type="ECO:0000256" key="2">
    <source>
        <dbReference type="ARBA" id="ARBA00022617"/>
    </source>
</evidence>
<dbReference type="GO" id="GO:0020037">
    <property type="term" value="F:heme binding"/>
    <property type="evidence" value="ECO:0007669"/>
    <property type="project" value="InterPro"/>
</dbReference>
<evidence type="ECO:0000313" key="14">
    <source>
        <dbReference type="Proteomes" id="UP000289220"/>
    </source>
</evidence>
<evidence type="ECO:0000256" key="4">
    <source>
        <dbReference type="ARBA" id="ARBA00022723"/>
    </source>
</evidence>
<keyword evidence="14" id="KW-1185">Reference proteome</keyword>
<name>A0A7Z9C704_9CAUL</name>
<dbReference type="RefSeq" id="WP_154726709.1">
    <property type="nucleotide sequence ID" value="NZ_UXHF01000079.1"/>
</dbReference>
<dbReference type="HAMAP" id="MF_01959">
    <property type="entry name" value="CcmE"/>
    <property type="match status" value="1"/>
</dbReference>
<evidence type="ECO:0000256" key="9">
    <source>
        <dbReference type="ARBA" id="ARBA00023136"/>
    </source>
</evidence>
<evidence type="ECO:0000256" key="6">
    <source>
        <dbReference type="ARBA" id="ARBA00022968"/>
    </source>
</evidence>
<comment type="function">
    <text evidence="10">Heme chaperone required for the biogenesis of c-type cytochromes. Transiently binds heme delivered by CcmC and transfers the heme to apo-cytochromes in a process facilitated by CcmF and CcmH.</text>
</comment>
<feature type="binding site" description="axial binding residue" evidence="10 11">
    <location>
        <position position="132"/>
    </location>
    <ligand>
        <name>heme</name>
        <dbReference type="ChEBI" id="CHEBI:30413"/>
    </ligand>
    <ligandPart>
        <name>Fe</name>
        <dbReference type="ChEBI" id="CHEBI:18248"/>
    </ligandPart>
</feature>
<keyword evidence="3 10" id="KW-0812">Transmembrane</keyword>
<organism evidence="13 14">
    <name type="scientific">Brevundimonas mediterranea</name>
    <dbReference type="NCBI Taxonomy" id="74329"/>
    <lineage>
        <taxon>Bacteria</taxon>
        <taxon>Pseudomonadati</taxon>
        <taxon>Pseudomonadota</taxon>
        <taxon>Alphaproteobacteria</taxon>
        <taxon>Caulobacterales</taxon>
        <taxon>Caulobacteraceae</taxon>
        <taxon>Brevundimonas</taxon>
    </lineage>
</organism>
<accession>A0A7Z9C704</accession>
<dbReference type="PANTHER" id="PTHR34128">
    <property type="entry name" value="CYTOCHROME C-TYPE BIOGENESIS PROTEIN CCME HOMOLOG, MITOCHONDRIAL"/>
    <property type="match status" value="1"/>
</dbReference>
<dbReference type="GO" id="GO:0017004">
    <property type="term" value="P:cytochrome complex assembly"/>
    <property type="evidence" value="ECO:0007669"/>
    <property type="project" value="UniProtKB-KW"/>
</dbReference>
<keyword evidence="8 10" id="KW-0408">Iron</keyword>
<keyword evidence="5 10" id="KW-0201">Cytochrome c-type biogenesis</keyword>
<reference evidence="13 14" key="1">
    <citation type="submission" date="2018-11" db="EMBL/GenBank/DDBJ databases">
        <authorList>
            <person name="Peiro R."/>
            <person name="Begona"/>
            <person name="Cbmso G."/>
            <person name="Lopez M."/>
            <person name="Gonzalez S."/>
            <person name="Sacristan E."/>
            <person name="Castillo E."/>
        </authorList>
    </citation>
    <scope>NUCLEOTIDE SEQUENCE [LARGE SCALE GENOMIC DNA]</scope>
    <source>
        <strain evidence="13">Brev_genome</strain>
    </source>
</reference>
<dbReference type="GO" id="GO:0017003">
    <property type="term" value="P:protein-heme linkage"/>
    <property type="evidence" value="ECO:0007669"/>
    <property type="project" value="UniProtKB-UniRule"/>
</dbReference>
<evidence type="ECO:0000313" key="13">
    <source>
        <dbReference type="EMBL" id="VDC51602.1"/>
    </source>
</evidence>
<evidence type="ECO:0000256" key="11">
    <source>
        <dbReference type="PIRSR" id="PIRSR604329-50"/>
    </source>
</evidence>
<gene>
    <name evidence="10 13" type="primary">ccmE</name>
    <name evidence="10" type="synonym">cycJ</name>
    <name evidence="13" type="ORF">BREV_BREV_02872</name>
</gene>